<proteinExistence type="predicted"/>
<dbReference type="VEuPathDB" id="FungiDB:PHYBLDRAFT_67055"/>
<name>A0A162WLV4_PHYB8</name>
<reference evidence="2" key="1">
    <citation type="submission" date="2015-06" db="EMBL/GenBank/DDBJ databases">
        <title>Expansion of signal transduction pathways in fungi by whole-genome duplication.</title>
        <authorList>
            <consortium name="DOE Joint Genome Institute"/>
            <person name="Corrochano L.M."/>
            <person name="Kuo A."/>
            <person name="Marcet-Houben M."/>
            <person name="Polaino S."/>
            <person name="Salamov A."/>
            <person name="Villalobos J.M."/>
            <person name="Alvarez M.I."/>
            <person name="Avalos J."/>
            <person name="Benito E.P."/>
            <person name="Benoit I."/>
            <person name="Burger G."/>
            <person name="Camino L.P."/>
            <person name="Canovas D."/>
            <person name="Cerda-Olmedo E."/>
            <person name="Cheng J.-F."/>
            <person name="Dominguez A."/>
            <person name="Elias M."/>
            <person name="Eslava A.P."/>
            <person name="Glaser F."/>
            <person name="Grimwood J."/>
            <person name="Gutierrez G."/>
            <person name="Heitman J."/>
            <person name="Henrissat B."/>
            <person name="Iturriaga E.A."/>
            <person name="Lang B.F."/>
            <person name="Lavin J.L."/>
            <person name="Lee S."/>
            <person name="Li W."/>
            <person name="Lindquist E."/>
            <person name="Lopez-Garcia S."/>
            <person name="Luque E.M."/>
            <person name="Marcos A.T."/>
            <person name="Martin J."/>
            <person name="McCluskey K."/>
            <person name="Medina H.R."/>
            <person name="Miralles-Duran A."/>
            <person name="Miyazaki A."/>
            <person name="Munoz-Torres E."/>
            <person name="Oguiza J.A."/>
            <person name="Ohm R."/>
            <person name="Olmedo M."/>
            <person name="Orejas M."/>
            <person name="Ortiz-Castellanos L."/>
            <person name="Pisabarro A.G."/>
            <person name="Rodriguez-Romero J."/>
            <person name="Ruiz-Herrera J."/>
            <person name="Ruiz-Vazquez R."/>
            <person name="Sanz C."/>
            <person name="Schackwitz W."/>
            <person name="Schmutz J."/>
            <person name="Shahriari M."/>
            <person name="Shelest E."/>
            <person name="Silva-Franco F."/>
            <person name="Soanes D."/>
            <person name="Syed K."/>
            <person name="Tagua V.G."/>
            <person name="Talbot N.J."/>
            <person name="Thon M."/>
            <person name="De vries R.P."/>
            <person name="Wiebenga A."/>
            <person name="Yadav J.S."/>
            <person name="Braun E.L."/>
            <person name="Baker S."/>
            <person name="Garre V."/>
            <person name="Horwitz B."/>
            <person name="Torres-Martinez S."/>
            <person name="Idnurm A."/>
            <person name="Herrera-Estrella A."/>
            <person name="Gabaldon T."/>
            <person name="Grigoriev I.V."/>
        </authorList>
    </citation>
    <scope>NUCLEOTIDE SEQUENCE [LARGE SCALE GENOMIC DNA]</scope>
    <source>
        <strain evidence="2">NRRL 1555(-)</strain>
    </source>
</reference>
<dbReference type="GeneID" id="29002637"/>
<dbReference type="Proteomes" id="UP000077315">
    <property type="component" value="Unassembled WGS sequence"/>
</dbReference>
<dbReference type="RefSeq" id="XP_018286995.1">
    <property type="nucleotide sequence ID" value="XM_018441731.1"/>
</dbReference>
<protein>
    <submittedName>
        <fullName evidence="1">Uncharacterized protein</fullName>
    </submittedName>
</protein>
<accession>A0A162WLV4</accession>
<dbReference type="EMBL" id="KV440993">
    <property type="protein sequence ID" value="OAD68955.1"/>
    <property type="molecule type" value="Genomic_DNA"/>
</dbReference>
<evidence type="ECO:0000313" key="2">
    <source>
        <dbReference type="Proteomes" id="UP000077315"/>
    </source>
</evidence>
<keyword evidence="2" id="KW-1185">Reference proteome</keyword>
<sequence length="100" mass="11166">MGSGKLLEEFTRFCVIFGWSCNFLSGSYSLVTLLKKGSGSYIPPFASKIQPVSRKKIDHVMPKLVSASTLRAKYLELLKSKILGTPIMLNTIIFKHLMVI</sequence>
<evidence type="ECO:0000313" key="1">
    <source>
        <dbReference type="EMBL" id="OAD68955.1"/>
    </source>
</evidence>
<dbReference type="AlphaFoldDB" id="A0A162WLV4"/>
<dbReference type="InParanoid" id="A0A162WLV4"/>
<organism evidence="1 2">
    <name type="scientific">Phycomyces blakesleeanus (strain ATCC 8743b / DSM 1359 / FGSC 10004 / NBRC 33097 / NRRL 1555)</name>
    <dbReference type="NCBI Taxonomy" id="763407"/>
    <lineage>
        <taxon>Eukaryota</taxon>
        <taxon>Fungi</taxon>
        <taxon>Fungi incertae sedis</taxon>
        <taxon>Mucoromycota</taxon>
        <taxon>Mucoromycotina</taxon>
        <taxon>Mucoromycetes</taxon>
        <taxon>Mucorales</taxon>
        <taxon>Phycomycetaceae</taxon>
        <taxon>Phycomyces</taxon>
    </lineage>
</organism>
<gene>
    <name evidence="1" type="ORF">PHYBLDRAFT_67055</name>
</gene>